<dbReference type="EMBL" id="CAJVPV010004827">
    <property type="protein sequence ID" value="CAG8579862.1"/>
    <property type="molecule type" value="Genomic_DNA"/>
</dbReference>
<dbReference type="Proteomes" id="UP000789342">
    <property type="component" value="Unassembled WGS sequence"/>
</dbReference>
<comment type="caution">
    <text evidence="1">The sequence shown here is derived from an EMBL/GenBank/DDBJ whole genome shotgun (WGS) entry which is preliminary data.</text>
</comment>
<proteinExistence type="predicted"/>
<organism evidence="1 2">
    <name type="scientific">Acaulospora morrowiae</name>
    <dbReference type="NCBI Taxonomy" id="94023"/>
    <lineage>
        <taxon>Eukaryota</taxon>
        <taxon>Fungi</taxon>
        <taxon>Fungi incertae sedis</taxon>
        <taxon>Mucoromycota</taxon>
        <taxon>Glomeromycotina</taxon>
        <taxon>Glomeromycetes</taxon>
        <taxon>Diversisporales</taxon>
        <taxon>Acaulosporaceae</taxon>
        <taxon>Acaulospora</taxon>
    </lineage>
</organism>
<sequence length="422" mass="49785">MTSHGDTASINEKPGIVTAFYEELKFCFINTVECLLKHYDKGVKKYVKHLKSEDCLFLTLQVCNQYRKRLVIVHYREHRANAEKSAVEFDTKTGQKWVNSLDHQNVVKLILWRNIQITIMSKVDDDVGDESENVKDYDEADNESDKRFYLCFDYDATDDEFDERFISSFQVILFLESYFSYCTAKIINISDHEAVDQHSELKKWALENRVQDITDKEKYAISNYVLDVFERNVYQREKSRPKSKGCFFHEKNFGYMGYKWKSEFKETMSESTYTATWIAPDFEILKKKDPDLFNSSWCEMIHSSSKCRRRNAYKSNKKIGRKCDGILFIKSSTIERLVFENVCSPKKENRPKYYKDLNKSFRNAVDTLCKIFWTNGQDVEISGNIKIKVNSGRYALPTKTNFLMKEFTSWKYLGNSKMTERD</sequence>
<gene>
    <name evidence="1" type="ORF">AMORRO_LOCUS6858</name>
</gene>
<name>A0A9N9BY04_9GLOM</name>
<evidence type="ECO:0000313" key="2">
    <source>
        <dbReference type="Proteomes" id="UP000789342"/>
    </source>
</evidence>
<keyword evidence="2" id="KW-1185">Reference proteome</keyword>
<reference evidence="1" key="1">
    <citation type="submission" date="2021-06" db="EMBL/GenBank/DDBJ databases">
        <authorList>
            <person name="Kallberg Y."/>
            <person name="Tangrot J."/>
            <person name="Rosling A."/>
        </authorList>
    </citation>
    <scope>NUCLEOTIDE SEQUENCE</scope>
    <source>
        <strain evidence="1">CL551</strain>
    </source>
</reference>
<evidence type="ECO:0000313" key="1">
    <source>
        <dbReference type="EMBL" id="CAG8579862.1"/>
    </source>
</evidence>
<dbReference type="AlphaFoldDB" id="A0A9N9BY04"/>
<protein>
    <submittedName>
        <fullName evidence="1">18290_t:CDS:1</fullName>
    </submittedName>
</protein>
<accession>A0A9N9BY04</accession>
<dbReference type="OrthoDB" id="2329773at2759"/>